<dbReference type="PANTHER" id="PTHR36444:SF2">
    <property type="entry name" value="TRANSCRIPTIONAL REGULATOR PROTEIN YOBU-RELATED"/>
    <property type="match status" value="1"/>
</dbReference>
<organism evidence="2 3">
    <name type="scientific">Paenibacillus plantarum</name>
    <dbReference type="NCBI Taxonomy" id="2654975"/>
    <lineage>
        <taxon>Bacteria</taxon>
        <taxon>Bacillati</taxon>
        <taxon>Bacillota</taxon>
        <taxon>Bacilli</taxon>
        <taxon>Bacillales</taxon>
        <taxon>Paenibacillaceae</taxon>
        <taxon>Paenibacillus</taxon>
    </lineage>
</organism>
<protein>
    <recommendedName>
        <fullName evidence="1">AraC effector-binding domain-containing protein</fullName>
    </recommendedName>
</protein>
<reference evidence="2 3" key="1">
    <citation type="submission" date="2019-10" db="EMBL/GenBank/DDBJ databases">
        <title>Description of Paenibacillus humi sp. nov.</title>
        <authorList>
            <person name="Carlier A."/>
            <person name="Qi S."/>
        </authorList>
    </citation>
    <scope>NUCLEOTIDE SEQUENCE [LARGE SCALE GENOMIC DNA]</scope>
    <source>
        <strain evidence="2 3">LMG 31461</strain>
    </source>
</reference>
<feature type="domain" description="AraC effector-binding" evidence="1">
    <location>
        <begin position="4"/>
        <end position="167"/>
    </location>
</feature>
<dbReference type="Pfam" id="PF14526">
    <property type="entry name" value="Cass2"/>
    <property type="match status" value="1"/>
</dbReference>
<dbReference type="InterPro" id="IPR029441">
    <property type="entry name" value="Cass2"/>
</dbReference>
<sequence length="168" mass="19492">MLNKEPKFVMLDKKNIIGVTTLASLEEMGSPEPIVWGLFYNINNNVSIKRKAAYPFTYELEIWSEKDARMTSEPSKEKFMYMVGVEVDDLNEIPHGCIGKTLPAGEHAIFTYTGKPIYILRAYMYIFKEWFPKSGITMAYNYNYAYYKKADSPHDSNSEIEIFLPIKR</sequence>
<dbReference type="EMBL" id="WHNY01000037">
    <property type="protein sequence ID" value="NOU64740.1"/>
    <property type="molecule type" value="Genomic_DNA"/>
</dbReference>
<dbReference type="SMART" id="SM00871">
    <property type="entry name" value="AraC_E_bind"/>
    <property type="match status" value="1"/>
</dbReference>
<gene>
    <name evidence="2" type="ORF">GC096_11955</name>
</gene>
<dbReference type="InterPro" id="IPR011256">
    <property type="entry name" value="Reg_factor_effector_dom_sf"/>
</dbReference>
<dbReference type="Gene3D" id="3.20.80.10">
    <property type="entry name" value="Regulatory factor, effector binding domain"/>
    <property type="match status" value="1"/>
</dbReference>
<dbReference type="InterPro" id="IPR010499">
    <property type="entry name" value="AraC_E-bd"/>
</dbReference>
<evidence type="ECO:0000313" key="3">
    <source>
        <dbReference type="Proteomes" id="UP000653578"/>
    </source>
</evidence>
<proteinExistence type="predicted"/>
<accession>A0ABX1X8G1</accession>
<evidence type="ECO:0000259" key="1">
    <source>
        <dbReference type="SMART" id="SM00871"/>
    </source>
</evidence>
<name>A0ABX1X8G1_9BACL</name>
<dbReference type="PANTHER" id="PTHR36444">
    <property type="entry name" value="TRANSCRIPTIONAL REGULATOR PROTEIN YOBU-RELATED"/>
    <property type="match status" value="1"/>
</dbReference>
<keyword evidence="3" id="KW-1185">Reference proteome</keyword>
<dbReference type="RefSeq" id="WP_171630453.1">
    <property type="nucleotide sequence ID" value="NZ_WHNY01000037.1"/>
</dbReference>
<dbReference type="InterPro" id="IPR053182">
    <property type="entry name" value="YobU-like_regulator"/>
</dbReference>
<comment type="caution">
    <text evidence="2">The sequence shown here is derived from an EMBL/GenBank/DDBJ whole genome shotgun (WGS) entry which is preliminary data.</text>
</comment>
<evidence type="ECO:0000313" key="2">
    <source>
        <dbReference type="EMBL" id="NOU64740.1"/>
    </source>
</evidence>
<dbReference type="Proteomes" id="UP000653578">
    <property type="component" value="Unassembled WGS sequence"/>
</dbReference>
<dbReference type="SUPFAM" id="SSF55136">
    <property type="entry name" value="Probable bacterial effector-binding domain"/>
    <property type="match status" value="1"/>
</dbReference>